<evidence type="ECO:0000313" key="7">
    <source>
        <dbReference type="EMBL" id="CAB3793731.1"/>
    </source>
</evidence>
<evidence type="ECO:0000259" key="6">
    <source>
        <dbReference type="Pfam" id="PF13458"/>
    </source>
</evidence>
<reference evidence="7 8" key="1">
    <citation type="submission" date="2020-04" db="EMBL/GenBank/DDBJ databases">
        <authorList>
            <person name="De Canck E."/>
        </authorList>
    </citation>
    <scope>NUCLEOTIDE SEQUENCE [LARGE SCALE GENOMIC DNA]</scope>
    <source>
        <strain evidence="7 8">LMG 28614</strain>
    </source>
</reference>
<dbReference type="RefSeq" id="WP_175150959.1">
    <property type="nucleotide sequence ID" value="NZ_CADIKK010000017.1"/>
</dbReference>
<evidence type="ECO:0000256" key="1">
    <source>
        <dbReference type="ARBA" id="ARBA00010062"/>
    </source>
</evidence>
<keyword evidence="2" id="KW-0813">Transport</keyword>
<keyword evidence="4" id="KW-0029">Amino-acid transport</keyword>
<dbReference type="InterPro" id="IPR000709">
    <property type="entry name" value="Leu_Ile_Val-bd"/>
</dbReference>
<dbReference type="CDD" id="cd06342">
    <property type="entry name" value="PBP1_ABC_LIVBP-like"/>
    <property type="match status" value="1"/>
</dbReference>
<feature type="chain" id="PRO_5028861716" evidence="5">
    <location>
        <begin position="28"/>
        <end position="382"/>
    </location>
</feature>
<gene>
    <name evidence="7" type="primary">braC_6</name>
    <name evidence="7" type="ORF">LMG28614_03750</name>
</gene>
<name>A0A6S7BMP1_9BURK</name>
<proteinExistence type="inferred from homology"/>
<dbReference type="PANTHER" id="PTHR47151">
    <property type="entry name" value="LEU/ILE/VAL-BINDING ABC TRANSPORTER SUBUNIT"/>
    <property type="match status" value="1"/>
</dbReference>
<comment type="similarity">
    <text evidence="1">Belongs to the leucine-binding protein family.</text>
</comment>
<protein>
    <submittedName>
        <fullName evidence="7">Leucine-, isoleucine-, valine-, threonine-, and alanine-binding protein</fullName>
    </submittedName>
</protein>
<evidence type="ECO:0000256" key="2">
    <source>
        <dbReference type="ARBA" id="ARBA00022448"/>
    </source>
</evidence>
<organism evidence="7 8">
    <name type="scientific">Paraburkholderia ultramafica</name>
    <dbReference type="NCBI Taxonomy" id="1544867"/>
    <lineage>
        <taxon>Bacteria</taxon>
        <taxon>Pseudomonadati</taxon>
        <taxon>Pseudomonadota</taxon>
        <taxon>Betaproteobacteria</taxon>
        <taxon>Burkholderiales</taxon>
        <taxon>Burkholderiaceae</taxon>
        <taxon>Paraburkholderia</taxon>
    </lineage>
</organism>
<keyword evidence="3 5" id="KW-0732">Signal</keyword>
<dbReference type="AlphaFoldDB" id="A0A6S7BMP1"/>
<dbReference type="Gene3D" id="3.40.50.2300">
    <property type="match status" value="2"/>
</dbReference>
<dbReference type="GO" id="GO:0006865">
    <property type="term" value="P:amino acid transport"/>
    <property type="evidence" value="ECO:0007669"/>
    <property type="project" value="UniProtKB-KW"/>
</dbReference>
<accession>A0A6S7BMP1</accession>
<dbReference type="InterPro" id="IPR028082">
    <property type="entry name" value="Peripla_BP_I"/>
</dbReference>
<evidence type="ECO:0000256" key="3">
    <source>
        <dbReference type="ARBA" id="ARBA00022729"/>
    </source>
</evidence>
<dbReference type="PRINTS" id="PR00337">
    <property type="entry name" value="LEUILEVALBP"/>
</dbReference>
<feature type="signal peptide" evidence="5">
    <location>
        <begin position="1"/>
        <end position="27"/>
    </location>
</feature>
<dbReference type="PANTHER" id="PTHR47151:SF2">
    <property type="entry name" value="AMINO ACID BINDING PROTEIN"/>
    <property type="match status" value="1"/>
</dbReference>
<keyword evidence="8" id="KW-1185">Reference proteome</keyword>
<evidence type="ECO:0000256" key="4">
    <source>
        <dbReference type="ARBA" id="ARBA00022970"/>
    </source>
</evidence>
<evidence type="ECO:0000313" key="8">
    <source>
        <dbReference type="Proteomes" id="UP000494365"/>
    </source>
</evidence>
<dbReference type="InterPro" id="IPR028081">
    <property type="entry name" value="Leu-bd"/>
</dbReference>
<dbReference type="SUPFAM" id="SSF53822">
    <property type="entry name" value="Periplasmic binding protein-like I"/>
    <property type="match status" value="1"/>
</dbReference>
<dbReference type="Proteomes" id="UP000494365">
    <property type="component" value="Unassembled WGS sequence"/>
</dbReference>
<feature type="domain" description="Leucine-binding protein" evidence="6">
    <location>
        <begin position="31"/>
        <end position="369"/>
    </location>
</feature>
<dbReference type="Pfam" id="PF13458">
    <property type="entry name" value="Peripla_BP_6"/>
    <property type="match status" value="1"/>
</dbReference>
<dbReference type="EMBL" id="CADIKK010000017">
    <property type="protein sequence ID" value="CAB3793731.1"/>
    <property type="molecule type" value="Genomic_DNA"/>
</dbReference>
<evidence type="ECO:0000256" key="5">
    <source>
        <dbReference type="SAM" id="SignalP"/>
    </source>
</evidence>
<sequence>MLNTSRRFCAFALTAVALTLSSHVCSAKQVVKIGVSAPLTGNGAANGKDIENGVRLAIEEANAQHIKLGGQDVRFELDSVDDQGDPRIGVQVAQKLVDDGVVAVVGYYNSGVALPASPIFAKAGIPLIDPAATNPAITRQGLKNVFRIIATDAQNSGNAGKYAVSVTKAQRIAVMDDRTAFGQGAADEFRKAVQAAGGRIVASEFTNDKAVEFNAQLTSIKAANADLLYFAGLNNQAALLTKRMKQLGMHAQFVGSGGIADSIFTSVAGSAAEGAMAWEYGRPVESLPQGKAFAEKFKRRFGADTLTYAPFAYDCAWVAINAMKQANSAKPEVFMPALRTTQYDGITGKIEFDAYGDLKHPTSTLYQVKNAKWVPVTTISAE</sequence>